<sequence length="236" mass="27267">MIYNVKISDGNRDHIIDLINEKRKIGNFTVVDIGGSIEGWSASVVNALVDFNEPIIKKDNIMHFKFDITHPDGWIEILEYVKINGKFDFCICTHTLEDIMNPGYVCEQISKISKEGYIAVPSKHCELSKFEAYFVFPNKFREGDSVKTEFVGHRGYIHHRWIFTVNNNEFIGFPKIGYIDKAIIFDNVSDNSSEKSDLSFFWKDSVSVKYINNNYLGPCSWNVVSFYDNLLDPEYV</sequence>
<protein>
    <recommendedName>
        <fullName evidence="2">Methyltransferase</fullName>
    </recommendedName>
</protein>
<evidence type="ECO:0008006" key="2">
    <source>
        <dbReference type="Google" id="ProtNLM"/>
    </source>
</evidence>
<dbReference type="EMBL" id="MN739577">
    <property type="protein sequence ID" value="QHT13797.1"/>
    <property type="molecule type" value="Genomic_DNA"/>
</dbReference>
<proteinExistence type="predicted"/>
<name>A0A6C0DBB1_9ZZZZ</name>
<dbReference type="AlphaFoldDB" id="A0A6C0DBB1"/>
<evidence type="ECO:0000313" key="1">
    <source>
        <dbReference type="EMBL" id="QHT13797.1"/>
    </source>
</evidence>
<organism evidence="1">
    <name type="scientific">viral metagenome</name>
    <dbReference type="NCBI Taxonomy" id="1070528"/>
    <lineage>
        <taxon>unclassified sequences</taxon>
        <taxon>metagenomes</taxon>
        <taxon>organismal metagenomes</taxon>
    </lineage>
</organism>
<reference evidence="1" key="1">
    <citation type="journal article" date="2020" name="Nature">
        <title>Giant virus diversity and host interactions through global metagenomics.</title>
        <authorList>
            <person name="Schulz F."/>
            <person name="Roux S."/>
            <person name="Paez-Espino D."/>
            <person name="Jungbluth S."/>
            <person name="Walsh D.A."/>
            <person name="Denef V.J."/>
            <person name="McMahon K.D."/>
            <person name="Konstantinidis K.T."/>
            <person name="Eloe-Fadrosh E.A."/>
            <person name="Kyrpides N.C."/>
            <person name="Woyke T."/>
        </authorList>
    </citation>
    <scope>NUCLEOTIDE SEQUENCE</scope>
    <source>
        <strain evidence="1">GVMAG-M-3300023174-134</strain>
    </source>
</reference>
<accession>A0A6C0DBB1</accession>